<evidence type="ECO:0000313" key="4">
    <source>
        <dbReference type="EMBL" id="CAD8051470.1"/>
    </source>
</evidence>
<comment type="caution">
    <text evidence="4">The sequence shown here is derived from an EMBL/GenBank/DDBJ whole genome shotgun (WGS) entry which is preliminary data.</text>
</comment>
<dbReference type="OrthoDB" id="303268at2759"/>
<feature type="coiled-coil region" evidence="1">
    <location>
        <begin position="81"/>
        <end position="108"/>
    </location>
</feature>
<protein>
    <recommendedName>
        <fullName evidence="3">C2 domain-containing protein</fullName>
    </recommendedName>
</protein>
<dbReference type="Pfam" id="PF00168">
    <property type="entry name" value="C2"/>
    <property type="match status" value="1"/>
</dbReference>
<gene>
    <name evidence="4" type="ORF">PSON_ATCC_30995.1.T0050591</name>
</gene>
<dbReference type="InterPro" id="IPR000008">
    <property type="entry name" value="C2_dom"/>
</dbReference>
<feature type="transmembrane region" description="Helical" evidence="2">
    <location>
        <begin position="422"/>
        <end position="446"/>
    </location>
</feature>
<sequence>MNQIQTHVIHQIFQQAHFQNDQLYPFQDFISYLNSLINQQFPFEIIEPILQDENPTQLNLLSIHDFANIILQEFQSQIQIKQNALDQIQIYKNEYSKLLDEFKVAKQEESLNQYQIDIDSTLFITVSHAECLKSNQYFVTITLFNESKNTQISNNTNHPIWQEEFKIHVTSPHGQIIIELFNQSQVLIGQLKLPLYQFKDQQSSNLDYLLEDQHGVLINTKLKLNLTIWWIHSKVALLQDQIIFVDEYKKEINEQQQIIQKCNNFIDTCVLAFDESRIIKIKQHPQEVCQEPDSQEQWTNKFQTKMYQIAKQFKNEHQDSLEEWQQIVLILNGFVTIFTLVLISLARPYFQQLSISLFIGMLILTYDSEHIKTSKILPQISLILLIQCIFDGFWLIVNYRVWWSCTLIFEQQLFGSNIMNYISYYCTIIILPINLILTACSFNLSLKYLAQNNIEL</sequence>
<feature type="transmembrane region" description="Helical" evidence="2">
    <location>
        <begin position="324"/>
        <end position="343"/>
    </location>
</feature>
<keyword evidence="2" id="KW-0812">Transmembrane</keyword>
<feature type="domain" description="C2" evidence="3">
    <location>
        <begin position="121"/>
        <end position="207"/>
    </location>
</feature>
<keyword evidence="1" id="KW-0175">Coiled coil</keyword>
<dbReference type="SMART" id="SM00239">
    <property type="entry name" value="C2"/>
    <property type="match status" value="1"/>
</dbReference>
<keyword evidence="5" id="KW-1185">Reference proteome</keyword>
<keyword evidence="2" id="KW-1133">Transmembrane helix</keyword>
<evidence type="ECO:0000259" key="3">
    <source>
        <dbReference type="SMART" id="SM00239"/>
    </source>
</evidence>
<reference evidence="4" key="1">
    <citation type="submission" date="2021-01" db="EMBL/GenBank/DDBJ databases">
        <authorList>
            <consortium name="Genoscope - CEA"/>
            <person name="William W."/>
        </authorList>
    </citation>
    <scope>NUCLEOTIDE SEQUENCE</scope>
</reference>
<feature type="transmembrane region" description="Helical" evidence="2">
    <location>
        <begin position="380"/>
        <end position="402"/>
    </location>
</feature>
<accession>A0A8S1K7M2</accession>
<name>A0A8S1K7M2_9CILI</name>
<dbReference type="EMBL" id="CAJJDN010000005">
    <property type="protein sequence ID" value="CAD8051470.1"/>
    <property type="molecule type" value="Genomic_DNA"/>
</dbReference>
<dbReference type="Proteomes" id="UP000692954">
    <property type="component" value="Unassembled WGS sequence"/>
</dbReference>
<evidence type="ECO:0000313" key="5">
    <source>
        <dbReference type="Proteomes" id="UP000692954"/>
    </source>
</evidence>
<organism evidence="4 5">
    <name type="scientific">Paramecium sonneborni</name>
    <dbReference type="NCBI Taxonomy" id="65129"/>
    <lineage>
        <taxon>Eukaryota</taxon>
        <taxon>Sar</taxon>
        <taxon>Alveolata</taxon>
        <taxon>Ciliophora</taxon>
        <taxon>Intramacronucleata</taxon>
        <taxon>Oligohymenophorea</taxon>
        <taxon>Peniculida</taxon>
        <taxon>Parameciidae</taxon>
        <taxon>Paramecium</taxon>
    </lineage>
</organism>
<keyword evidence="2" id="KW-0472">Membrane</keyword>
<proteinExistence type="predicted"/>
<evidence type="ECO:0000256" key="1">
    <source>
        <dbReference type="SAM" id="Coils"/>
    </source>
</evidence>
<evidence type="ECO:0000256" key="2">
    <source>
        <dbReference type="SAM" id="Phobius"/>
    </source>
</evidence>
<dbReference type="AlphaFoldDB" id="A0A8S1K7M2"/>